<evidence type="ECO:0000313" key="1">
    <source>
        <dbReference type="EMBL" id="MEN5377181.1"/>
    </source>
</evidence>
<dbReference type="RefSeq" id="WP_021189168.1">
    <property type="nucleotide sequence ID" value="NZ_JAOQNK010000001.1"/>
</dbReference>
<gene>
    <name evidence="1" type="ORF">ABE541_07910</name>
</gene>
<keyword evidence="2" id="KW-1185">Reference proteome</keyword>
<dbReference type="Proteomes" id="UP001409291">
    <property type="component" value="Unassembled WGS sequence"/>
</dbReference>
<reference evidence="1 2" key="1">
    <citation type="submission" date="2024-04" db="EMBL/GenBank/DDBJ databases">
        <title>WGS of bacteria from Torrens River.</title>
        <authorList>
            <person name="Wyrsch E.R."/>
            <person name="Drigo B."/>
        </authorList>
    </citation>
    <scope>NUCLEOTIDE SEQUENCE [LARGE SCALE GENOMIC DNA]</scope>
    <source>
        <strain evidence="1 2">TWI391</strain>
    </source>
</reference>
<name>A0ABV0BQW3_9SPHI</name>
<protein>
    <submittedName>
        <fullName evidence="1">DUF4359 domain-containing protein</fullName>
    </submittedName>
</protein>
<dbReference type="EMBL" id="JBDJNQ010000003">
    <property type="protein sequence ID" value="MEN5377181.1"/>
    <property type="molecule type" value="Genomic_DNA"/>
</dbReference>
<evidence type="ECO:0000313" key="2">
    <source>
        <dbReference type="Proteomes" id="UP001409291"/>
    </source>
</evidence>
<comment type="caution">
    <text evidence="1">The sequence shown here is derived from an EMBL/GenBank/DDBJ whole genome shotgun (WGS) entry which is preliminary data.</text>
</comment>
<accession>A0ABV0BQW3</accession>
<sequence length="122" mass="13980">MNKKRIFALVIIFIVIAAIWTNPKKEQHELVVKEKAEYLLKNQLGKKEQSLFDIGMQLFGNNAVEDFVSKNVLVENFYLFSLTKIKWQGKENPIGVGAFGKIWLSPKIDEKATEIIDAIKNN</sequence>
<proteinExistence type="predicted"/>
<organism evidence="1 2">
    <name type="scientific">Sphingobacterium kitahiroshimense</name>
    <dbReference type="NCBI Taxonomy" id="470446"/>
    <lineage>
        <taxon>Bacteria</taxon>
        <taxon>Pseudomonadati</taxon>
        <taxon>Bacteroidota</taxon>
        <taxon>Sphingobacteriia</taxon>
        <taxon>Sphingobacteriales</taxon>
        <taxon>Sphingobacteriaceae</taxon>
        <taxon>Sphingobacterium</taxon>
    </lineage>
</organism>